<dbReference type="PANTHER" id="PTHR12300:SF161">
    <property type="entry name" value="RECEPTOR EXPRESSION-ENHANCING PROTEIN"/>
    <property type="match status" value="1"/>
</dbReference>
<dbReference type="Proteomes" id="UP001168821">
    <property type="component" value="Unassembled WGS sequence"/>
</dbReference>
<name>A0AA38I1L9_9CUCU</name>
<dbReference type="GO" id="GO:0016020">
    <property type="term" value="C:membrane"/>
    <property type="evidence" value="ECO:0007669"/>
    <property type="project" value="UniProtKB-SubCell"/>
</dbReference>
<feature type="transmembrane region" description="Helical" evidence="6">
    <location>
        <begin position="91"/>
        <end position="111"/>
    </location>
</feature>
<dbReference type="AlphaFoldDB" id="A0AA38I1L9"/>
<evidence type="ECO:0000313" key="8">
    <source>
        <dbReference type="Proteomes" id="UP001168821"/>
    </source>
</evidence>
<feature type="transmembrane region" description="Helical" evidence="6">
    <location>
        <begin position="39"/>
        <end position="70"/>
    </location>
</feature>
<evidence type="ECO:0000313" key="7">
    <source>
        <dbReference type="EMBL" id="KAJ3647613.1"/>
    </source>
</evidence>
<comment type="subcellular location">
    <subcellularLocation>
        <location evidence="1 6">Membrane</location>
        <topology evidence="1 6">Multi-pass membrane protein</topology>
    </subcellularLocation>
</comment>
<evidence type="ECO:0000256" key="1">
    <source>
        <dbReference type="ARBA" id="ARBA00004141"/>
    </source>
</evidence>
<dbReference type="InterPro" id="IPR004345">
    <property type="entry name" value="TB2_DP1_HVA22"/>
</dbReference>
<comment type="similarity">
    <text evidence="2 6">Belongs to the DP1 family.</text>
</comment>
<evidence type="ECO:0000256" key="4">
    <source>
        <dbReference type="ARBA" id="ARBA00022989"/>
    </source>
</evidence>
<evidence type="ECO:0000256" key="5">
    <source>
        <dbReference type="ARBA" id="ARBA00023136"/>
    </source>
</evidence>
<sequence length="175" mass="19892">MAGRVAELKDELNKALHDGSKPWTSLLAMVEAKTGVDRLYVFVGSIAFTGLWLVFGYAAQLVCNSVGFLYPAYASIHAIETKQKDDDTKWLTYWVVFAIFSLMEFFADLIVGWFPLYWLIKCIFLIWLMIPTELNGSLILYRKLVRPYFLKHHSGVDSVLAKAKDSATKLLDKSD</sequence>
<evidence type="ECO:0000256" key="6">
    <source>
        <dbReference type="RuleBase" id="RU362006"/>
    </source>
</evidence>
<comment type="caution">
    <text evidence="7">The sequence shown here is derived from an EMBL/GenBank/DDBJ whole genome shotgun (WGS) entry which is preliminary data.</text>
</comment>
<organism evidence="7 8">
    <name type="scientific">Zophobas morio</name>
    <dbReference type="NCBI Taxonomy" id="2755281"/>
    <lineage>
        <taxon>Eukaryota</taxon>
        <taxon>Metazoa</taxon>
        <taxon>Ecdysozoa</taxon>
        <taxon>Arthropoda</taxon>
        <taxon>Hexapoda</taxon>
        <taxon>Insecta</taxon>
        <taxon>Pterygota</taxon>
        <taxon>Neoptera</taxon>
        <taxon>Endopterygota</taxon>
        <taxon>Coleoptera</taxon>
        <taxon>Polyphaga</taxon>
        <taxon>Cucujiformia</taxon>
        <taxon>Tenebrionidae</taxon>
        <taxon>Zophobas</taxon>
    </lineage>
</organism>
<accession>A0AA38I1L9</accession>
<keyword evidence="5 6" id="KW-0472">Membrane</keyword>
<gene>
    <name evidence="7" type="ORF">Zmor_019481</name>
</gene>
<dbReference type="Pfam" id="PF03134">
    <property type="entry name" value="TB2_DP1_HVA22"/>
    <property type="match status" value="1"/>
</dbReference>
<feature type="transmembrane region" description="Helical" evidence="6">
    <location>
        <begin position="117"/>
        <end position="141"/>
    </location>
</feature>
<reference evidence="7" key="1">
    <citation type="journal article" date="2023" name="G3 (Bethesda)">
        <title>Whole genome assemblies of Zophobas morio and Tenebrio molitor.</title>
        <authorList>
            <person name="Kaur S."/>
            <person name="Stinson S.A."/>
            <person name="diCenzo G.C."/>
        </authorList>
    </citation>
    <scope>NUCLEOTIDE SEQUENCE</scope>
    <source>
        <strain evidence="7">QUZm001</strain>
    </source>
</reference>
<evidence type="ECO:0000256" key="2">
    <source>
        <dbReference type="ARBA" id="ARBA00008573"/>
    </source>
</evidence>
<keyword evidence="3 6" id="KW-0812">Transmembrane</keyword>
<dbReference type="PANTHER" id="PTHR12300">
    <property type="entry name" value="HVA22-LIKE PROTEINS"/>
    <property type="match status" value="1"/>
</dbReference>
<dbReference type="EMBL" id="JALNTZ010000006">
    <property type="protein sequence ID" value="KAJ3647613.1"/>
    <property type="molecule type" value="Genomic_DNA"/>
</dbReference>
<protein>
    <recommendedName>
        <fullName evidence="6">Receptor expression-enhancing protein</fullName>
    </recommendedName>
</protein>
<evidence type="ECO:0000256" key="3">
    <source>
        <dbReference type="ARBA" id="ARBA00022692"/>
    </source>
</evidence>
<keyword evidence="8" id="KW-1185">Reference proteome</keyword>
<keyword evidence="4 6" id="KW-1133">Transmembrane helix</keyword>
<proteinExistence type="inferred from homology"/>